<dbReference type="InterPro" id="IPR023632">
    <property type="entry name" value="ATP_synth_F1_gsu_CS"/>
</dbReference>
<comment type="function">
    <text evidence="1 12">Produces ATP from ADP in the presence of a proton gradient across the membrane. The gamma chain is believed to be important in regulating ATPase activity and the flow of protons through the CF(0) complex.</text>
</comment>
<dbReference type="GO" id="GO:0046933">
    <property type="term" value="F:proton-transporting ATP synthase activity, rotational mechanism"/>
    <property type="evidence" value="ECO:0007669"/>
    <property type="project" value="UniProtKB-UniRule"/>
</dbReference>
<dbReference type="Gene3D" id="3.40.1380.10">
    <property type="match status" value="1"/>
</dbReference>
<evidence type="ECO:0000256" key="12">
    <source>
        <dbReference type="HAMAP-Rule" id="MF_00815"/>
    </source>
</evidence>
<dbReference type="GO" id="GO:0005886">
    <property type="term" value="C:plasma membrane"/>
    <property type="evidence" value="ECO:0007669"/>
    <property type="project" value="UniProtKB-SubCell"/>
</dbReference>
<evidence type="ECO:0000313" key="15">
    <source>
        <dbReference type="Proteomes" id="UP001321526"/>
    </source>
</evidence>
<dbReference type="PANTHER" id="PTHR11693">
    <property type="entry name" value="ATP SYNTHASE GAMMA CHAIN"/>
    <property type="match status" value="1"/>
</dbReference>
<dbReference type="NCBIfam" id="NF004144">
    <property type="entry name" value="PRK05621.1-1"/>
    <property type="match status" value="1"/>
</dbReference>
<evidence type="ECO:0000313" key="13">
    <source>
        <dbReference type="EMBL" id="WFF41170.1"/>
    </source>
</evidence>
<keyword evidence="9 12" id="KW-0472">Membrane</keyword>
<evidence type="ECO:0000256" key="1">
    <source>
        <dbReference type="ARBA" id="ARBA00003456"/>
    </source>
</evidence>
<keyword evidence="5 12" id="KW-0813">Transport</keyword>
<dbReference type="GO" id="GO:0042777">
    <property type="term" value="P:proton motive force-driven plasma membrane ATP synthesis"/>
    <property type="evidence" value="ECO:0007669"/>
    <property type="project" value="UniProtKB-UniRule"/>
</dbReference>
<evidence type="ECO:0000256" key="3">
    <source>
        <dbReference type="ARBA" id="ARBA00007681"/>
    </source>
</evidence>
<evidence type="ECO:0000256" key="4">
    <source>
        <dbReference type="ARBA" id="ARBA00011648"/>
    </source>
</evidence>
<evidence type="ECO:0000256" key="5">
    <source>
        <dbReference type="ARBA" id="ARBA00022448"/>
    </source>
</evidence>
<dbReference type="EMBL" id="CP035631">
    <property type="protein sequence ID" value="WFF41170.1"/>
    <property type="molecule type" value="Genomic_DNA"/>
</dbReference>
<dbReference type="CDD" id="cd12151">
    <property type="entry name" value="F1-ATPase_gamma"/>
    <property type="match status" value="1"/>
</dbReference>
<dbReference type="GO" id="GO:0045259">
    <property type="term" value="C:proton-transporting ATP synthase complex"/>
    <property type="evidence" value="ECO:0007669"/>
    <property type="project" value="UniProtKB-KW"/>
</dbReference>
<dbReference type="InterPro" id="IPR035968">
    <property type="entry name" value="ATP_synth_F1_ATPase_gsu"/>
</dbReference>
<dbReference type="SUPFAM" id="SSF52943">
    <property type="entry name" value="ATP synthase (F1-ATPase), gamma subunit"/>
    <property type="match status" value="1"/>
</dbReference>
<reference evidence="13 15" key="1">
    <citation type="submission" date="2019-01" db="EMBL/GenBank/DDBJ databases">
        <title>Genome sequence of Salinicola endophyticus REST5.</title>
        <authorList>
            <person name="Nascimento F.X."/>
        </authorList>
    </citation>
    <scope>NUCLEOTIDE SEQUENCE [LARGE SCALE GENOMIC DNA]</scope>
    <source>
        <strain evidence="13 15">REST5</strain>
    </source>
</reference>
<dbReference type="PANTHER" id="PTHR11693:SF22">
    <property type="entry name" value="ATP SYNTHASE SUBUNIT GAMMA, MITOCHONDRIAL"/>
    <property type="match status" value="1"/>
</dbReference>
<evidence type="ECO:0000256" key="11">
    <source>
        <dbReference type="ARBA" id="ARBA00023310"/>
    </source>
</evidence>
<keyword evidence="7 12" id="KW-0375">Hydrogen ion transport</keyword>
<dbReference type="GO" id="GO:0005524">
    <property type="term" value="F:ATP binding"/>
    <property type="evidence" value="ECO:0007669"/>
    <property type="project" value="UniProtKB-UniRule"/>
</dbReference>
<dbReference type="NCBIfam" id="TIGR01146">
    <property type="entry name" value="ATPsyn_F1gamma"/>
    <property type="match status" value="1"/>
</dbReference>
<dbReference type="EMBL" id="CP159578">
    <property type="protein sequence ID" value="XCJ79588.1"/>
    <property type="molecule type" value="Genomic_DNA"/>
</dbReference>
<reference evidence="14" key="2">
    <citation type="submission" date="2024-06" db="EMBL/GenBank/DDBJ databases">
        <title>Complete genome of Salinicola endophyticus HNIBRBA4755.</title>
        <authorList>
            <person name="Shin S.Y."/>
            <person name="Kang H."/>
            <person name="Song J."/>
        </authorList>
    </citation>
    <scope>NUCLEOTIDE SEQUENCE</scope>
    <source>
        <strain evidence="14">HNIBRBA4755</strain>
    </source>
</reference>
<evidence type="ECO:0000256" key="9">
    <source>
        <dbReference type="ARBA" id="ARBA00023136"/>
    </source>
</evidence>
<organism evidence="14">
    <name type="scientific">Salinicola endophyticus</name>
    <dbReference type="NCBI Taxonomy" id="1949083"/>
    <lineage>
        <taxon>Bacteria</taxon>
        <taxon>Pseudomonadati</taxon>
        <taxon>Pseudomonadota</taxon>
        <taxon>Gammaproteobacteria</taxon>
        <taxon>Oceanospirillales</taxon>
        <taxon>Halomonadaceae</taxon>
        <taxon>Salinicola</taxon>
    </lineage>
</organism>
<dbReference type="AlphaFoldDB" id="A0AB74UAI9"/>
<protein>
    <recommendedName>
        <fullName evidence="12">ATP synthase gamma chain</fullName>
    </recommendedName>
    <alternativeName>
        <fullName evidence="12">ATP synthase F1 sector gamma subunit</fullName>
    </alternativeName>
    <alternativeName>
        <fullName evidence="12">F-ATPase gamma subunit</fullName>
    </alternativeName>
</protein>
<dbReference type="Proteomes" id="UP001321526">
    <property type="component" value="Chromosome"/>
</dbReference>
<gene>
    <name evidence="12 14" type="primary">atpG</name>
    <name evidence="14" type="ORF">ABV408_19415</name>
    <name evidence="13" type="ORF">EVC62_06450</name>
</gene>
<evidence type="ECO:0000313" key="14">
    <source>
        <dbReference type="EMBL" id="XCJ79588.1"/>
    </source>
</evidence>
<comment type="subunit">
    <text evidence="4 12">F-type ATPases have 2 components, CF(1) - the catalytic core - and CF(0) - the membrane proton channel. CF(1) has five subunits: alpha(3), beta(3), gamma(1), delta(1), epsilon(1). CF(0) has three main subunits: a, b and c.</text>
</comment>
<evidence type="ECO:0000256" key="10">
    <source>
        <dbReference type="ARBA" id="ARBA00023196"/>
    </source>
</evidence>
<accession>A0AB74UAI9</accession>
<dbReference type="InterPro" id="IPR000131">
    <property type="entry name" value="ATP_synth_F1_gsu"/>
</dbReference>
<dbReference type="PROSITE" id="PS00153">
    <property type="entry name" value="ATPASE_GAMMA"/>
    <property type="match status" value="1"/>
</dbReference>
<keyword evidence="15" id="KW-1185">Reference proteome</keyword>
<evidence type="ECO:0000256" key="7">
    <source>
        <dbReference type="ARBA" id="ARBA00022781"/>
    </source>
</evidence>
<evidence type="ECO:0000256" key="6">
    <source>
        <dbReference type="ARBA" id="ARBA00022475"/>
    </source>
</evidence>
<dbReference type="PRINTS" id="PR00126">
    <property type="entry name" value="ATPASEGAMMA"/>
</dbReference>
<keyword evidence="11 12" id="KW-0066">ATP synthesis</keyword>
<keyword evidence="10 12" id="KW-0139">CF(1)</keyword>
<keyword evidence="6 12" id="KW-1003">Cell membrane</keyword>
<sequence length="296" mass="32326">MAAAKEIKSQIGSIKNTQKITSAMEMVAASKMRRAQDRMAASQPYANLIRRVVGHVAKANPEYRHEYTLEREVKRVGYIVVSSDRGLAGGLNVNLFKAVVNHARDWHDKGVGADFAAIGSKAGGFFRKRGGNLLAAKKGLGDAPEVQDLVGSIKVMLDAFDEGSLDRLYVVYNEFVNTMSQKPVVRQLLPLEAVEDDTQGDEQPSPGTNQGNWDYLYEPDAKTLLDHLLVRYVESQVYQAVVENAACEQAARMIAMKNATDNAGNLIDDLQLVYNKARQAAITQEISEIVGGAAAV</sequence>
<evidence type="ECO:0000256" key="2">
    <source>
        <dbReference type="ARBA" id="ARBA00004170"/>
    </source>
</evidence>
<dbReference type="Gene3D" id="1.10.287.80">
    <property type="entry name" value="ATP synthase, gamma subunit, helix hairpin domain"/>
    <property type="match status" value="2"/>
</dbReference>
<evidence type="ECO:0000256" key="8">
    <source>
        <dbReference type="ARBA" id="ARBA00023065"/>
    </source>
</evidence>
<dbReference type="HAMAP" id="MF_00815">
    <property type="entry name" value="ATP_synth_gamma_bact"/>
    <property type="match status" value="1"/>
</dbReference>
<comment type="subcellular location">
    <subcellularLocation>
        <location evidence="12">Cell membrane</location>
        <topology evidence="12">Peripheral membrane protein</topology>
    </subcellularLocation>
    <subcellularLocation>
        <location evidence="2">Membrane</location>
        <topology evidence="2">Peripheral membrane protein</topology>
    </subcellularLocation>
</comment>
<name>A0AB74UAI9_9GAMM</name>
<proteinExistence type="inferred from homology"/>
<keyword evidence="8 12" id="KW-0406">Ion transport</keyword>
<comment type="similarity">
    <text evidence="3 12">Belongs to the ATPase gamma chain family.</text>
</comment>
<dbReference type="RefSeq" id="WP_106418975.1">
    <property type="nucleotide sequence ID" value="NZ_CP035631.1"/>
</dbReference>
<dbReference type="Pfam" id="PF00231">
    <property type="entry name" value="ATP-synt"/>
    <property type="match status" value="1"/>
</dbReference>
<dbReference type="FunFam" id="1.10.287.80:FF:000005">
    <property type="entry name" value="ATP synthase gamma chain"/>
    <property type="match status" value="1"/>
</dbReference>